<dbReference type="HAMAP" id="MF_00374">
    <property type="entry name" value="Ribosomal_uL29"/>
    <property type="match status" value="1"/>
</dbReference>
<dbReference type="GO" id="GO:0006412">
    <property type="term" value="P:translation"/>
    <property type="evidence" value="ECO:0007669"/>
    <property type="project" value="InterPro"/>
</dbReference>
<dbReference type="AlphaFoldDB" id="A0A2P6U3V1"/>
<organism evidence="6 7">
    <name type="scientific">Chlorella sorokiniana</name>
    <name type="common">Freshwater green alga</name>
    <dbReference type="NCBI Taxonomy" id="3076"/>
    <lineage>
        <taxon>Eukaryota</taxon>
        <taxon>Viridiplantae</taxon>
        <taxon>Chlorophyta</taxon>
        <taxon>core chlorophytes</taxon>
        <taxon>Trebouxiophyceae</taxon>
        <taxon>Chlorellales</taxon>
        <taxon>Chlorellaceae</taxon>
        <taxon>Chlorella clade</taxon>
        <taxon>Chlorella</taxon>
    </lineage>
</organism>
<dbReference type="OrthoDB" id="528635at2759"/>
<evidence type="ECO:0000256" key="4">
    <source>
        <dbReference type="ARBA" id="ARBA00040028"/>
    </source>
</evidence>
<dbReference type="STRING" id="3076.A0A2P6U3V1"/>
<comment type="caution">
    <text evidence="6">The sequence shown here is derived from an EMBL/GenBank/DDBJ whole genome shotgun (WGS) entry which is preliminary data.</text>
</comment>
<dbReference type="Pfam" id="PF00831">
    <property type="entry name" value="Ribosomal_L29"/>
    <property type="match status" value="1"/>
</dbReference>
<evidence type="ECO:0000313" key="7">
    <source>
        <dbReference type="Proteomes" id="UP000239899"/>
    </source>
</evidence>
<evidence type="ECO:0000256" key="2">
    <source>
        <dbReference type="ARBA" id="ARBA00022980"/>
    </source>
</evidence>
<evidence type="ECO:0000256" key="3">
    <source>
        <dbReference type="ARBA" id="ARBA00023274"/>
    </source>
</evidence>
<keyword evidence="7" id="KW-1185">Reference proteome</keyword>
<dbReference type="EMBL" id="LHPG02000001">
    <property type="protein sequence ID" value="PRW60985.1"/>
    <property type="molecule type" value="Genomic_DNA"/>
</dbReference>
<sequence length="134" mass="14930">MALLAGSSVVALSSSRCVAQRPFAAAARLPARPAVQRLQVVAAKPTKAQEFRGMSNEDIDEAVQQCKRDMFSMRIKFAKREEWKPSDYKALKRKVAQLLTVRRERELAQGVDRRASKAAENRRLVEAGLGKFAS</sequence>
<keyword evidence="2" id="KW-0689">Ribosomal protein</keyword>
<dbReference type="InterPro" id="IPR050063">
    <property type="entry name" value="Ribosomal_protein_uL29"/>
</dbReference>
<dbReference type="GO" id="GO:0003735">
    <property type="term" value="F:structural constituent of ribosome"/>
    <property type="evidence" value="ECO:0007669"/>
    <property type="project" value="InterPro"/>
</dbReference>
<dbReference type="InterPro" id="IPR036049">
    <property type="entry name" value="Ribosomal_uL29_sf"/>
</dbReference>
<dbReference type="NCBIfam" id="TIGR00012">
    <property type="entry name" value="L29"/>
    <property type="match status" value="1"/>
</dbReference>
<dbReference type="PANTHER" id="PTHR10916">
    <property type="entry name" value="60S RIBOSOMAL PROTEIN L35/50S RIBOSOMAL PROTEIN L29"/>
    <property type="match status" value="1"/>
</dbReference>
<comment type="similarity">
    <text evidence="1">Belongs to the universal ribosomal protein uL29 family.</text>
</comment>
<gene>
    <name evidence="6" type="ORF">C2E21_0686</name>
</gene>
<dbReference type="GO" id="GO:0022625">
    <property type="term" value="C:cytosolic large ribosomal subunit"/>
    <property type="evidence" value="ECO:0007669"/>
    <property type="project" value="TreeGrafter"/>
</dbReference>
<proteinExistence type="inferred from homology"/>
<protein>
    <recommendedName>
        <fullName evidence="4">Large ribosomal subunit protein uL29c</fullName>
    </recommendedName>
    <alternativeName>
        <fullName evidence="5">50S ribosomal protein L29, chloroplastic</fullName>
    </alternativeName>
</protein>
<reference evidence="6 7" key="1">
    <citation type="journal article" date="2018" name="Plant J.">
        <title>Genome sequences of Chlorella sorokiniana UTEX 1602 and Micractinium conductrix SAG 241.80: implications to maltose excretion by a green alga.</title>
        <authorList>
            <person name="Arriola M.B."/>
            <person name="Velmurugan N."/>
            <person name="Zhang Y."/>
            <person name="Plunkett M.H."/>
            <person name="Hondzo H."/>
            <person name="Barney B.M."/>
        </authorList>
    </citation>
    <scope>NUCLEOTIDE SEQUENCE [LARGE SCALE GENOMIC DNA]</scope>
    <source>
        <strain evidence="7">UTEX 1602</strain>
    </source>
</reference>
<keyword evidence="3" id="KW-0687">Ribonucleoprotein</keyword>
<evidence type="ECO:0000313" key="6">
    <source>
        <dbReference type="EMBL" id="PRW60985.1"/>
    </source>
</evidence>
<dbReference type="SUPFAM" id="SSF46561">
    <property type="entry name" value="Ribosomal protein L29 (L29p)"/>
    <property type="match status" value="1"/>
</dbReference>
<evidence type="ECO:0000256" key="5">
    <source>
        <dbReference type="ARBA" id="ARBA00042960"/>
    </source>
</evidence>
<dbReference type="Gene3D" id="1.10.287.310">
    <property type="match status" value="1"/>
</dbReference>
<evidence type="ECO:0000256" key="1">
    <source>
        <dbReference type="ARBA" id="ARBA00009254"/>
    </source>
</evidence>
<dbReference type="InterPro" id="IPR001854">
    <property type="entry name" value="Ribosomal_uL29"/>
</dbReference>
<dbReference type="PANTHER" id="PTHR10916:SF0">
    <property type="entry name" value="LARGE RIBOSOMAL SUBUNIT PROTEIN UL29C"/>
    <property type="match status" value="1"/>
</dbReference>
<dbReference type="Proteomes" id="UP000239899">
    <property type="component" value="Unassembled WGS sequence"/>
</dbReference>
<accession>A0A2P6U3V1</accession>
<name>A0A2P6U3V1_CHLSO</name>